<name>A0A645BKA3_9ZZZZ</name>
<dbReference type="EMBL" id="VSSQ01020698">
    <property type="protein sequence ID" value="MPM65757.1"/>
    <property type="molecule type" value="Genomic_DNA"/>
</dbReference>
<protein>
    <submittedName>
        <fullName evidence="2">Uncharacterized protein</fullName>
    </submittedName>
</protein>
<keyword evidence="1" id="KW-0472">Membrane</keyword>
<accession>A0A645BKA3</accession>
<feature type="transmembrane region" description="Helical" evidence="1">
    <location>
        <begin position="92"/>
        <end position="118"/>
    </location>
</feature>
<dbReference type="AlphaFoldDB" id="A0A645BKA3"/>
<keyword evidence="1" id="KW-1133">Transmembrane helix</keyword>
<keyword evidence="1" id="KW-0812">Transmembrane</keyword>
<sequence length="166" mass="19013">MENKQVKVPLLKKQEMKEVYYHFGWDVIEEVDAESEAVFTMQRDENHPLMKKVKKLEKQYNRTLKKIPMGSIVMLSLAAVLIIVGVCLPFPIFRLAFVCTGSGFLMIGLFLLLSFVTIKTNLKMIHDRVFKVCDNMLLRNQPDLPIGTNVAPVNESTDDIKKNVKI</sequence>
<reference evidence="2" key="1">
    <citation type="submission" date="2019-08" db="EMBL/GenBank/DDBJ databases">
        <authorList>
            <person name="Kucharzyk K."/>
            <person name="Murdoch R.W."/>
            <person name="Higgins S."/>
            <person name="Loffler F."/>
        </authorList>
    </citation>
    <scope>NUCLEOTIDE SEQUENCE</scope>
</reference>
<evidence type="ECO:0000256" key="1">
    <source>
        <dbReference type="SAM" id="Phobius"/>
    </source>
</evidence>
<proteinExistence type="predicted"/>
<gene>
    <name evidence="2" type="ORF">SDC9_112658</name>
</gene>
<comment type="caution">
    <text evidence="2">The sequence shown here is derived from an EMBL/GenBank/DDBJ whole genome shotgun (WGS) entry which is preliminary data.</text>
</comment>
<feature type="transmembrane region" description="Helical" evidence="1">
    <location>
        <begin position="67"/>
        <end position="86"/>
    </location>
</feature>
<evidence type="ECO:0000313" key="2">
    <source>
        <dbReference type="EMBL" id="MPM65757.1"/>
    </source>
</evidence>
<organism evidence="2">
    <name type="scientific">bioreactor metagenome</name>
    <dbReference type="NCBI Taxonomy" id="1076179"/>
    <lineage>
        <taxon>unclassified sequences</taxon>
        <taxon>metagenomes</taxon>
        <taxon>ecological metagenomes</taxon>
    </lineage>
</organism>